<name>A0ABM4AYX5_VANTA</name>
<keyword evidence="5" id="KW-1185">Reference proteome</keyword>
<evidence type="ECO:0000313" key="5">
    <source>
        <dbReference type="Proteomes" id="UP001652626"/>
    </source>
</evidence>
<dbReference type="InterPro" id="IPR036812">
    <property type="entry name" value="NAD(P)_OxRdtase_dom_sf"/>
</dbReference>
<dbReference type="SUPFAM" id="SSF51430">
    <property type="entry name" value="NAD(P)-linked oxidoreductase"/>
    <property type="match status" value="1"/>
</dbReference>
<evidence type="ECO:0000259" key="4">
    <source>
        <dbReference type="Pfam" id="PF00248"/>
    </source>
</evidence>
<proteinExistence type="inferred from homology"/>
<dbReference type="InterPro" id="IPR023210">
    <property type="entry name" value="NADP_OxRdtase_dom"/>
</dbReference>
<feature type="domain" description="NADP-dependent oxidoreductase" evidence="4">
    <location>
        <begin position="23"/>
        <end position="284"/>
    </location>
</feature>
<protein>
    <submittedName>
        <fullName evidence="6">Uncharacterized oxidoreductase YtbE-like</fullName>
    </submittedName>
</protein>
<reference evidence="6" key="1">
    <citation type="submission" date="2025-08" db="UniProtKB">
        <authorList>
            <consortium name="RefSeq"/>
        </authorList>
    </citation>
    <scope>IDENTIFICATION</scope>
    <source>
        <tissue evidence="6">Whole body</tissue>
    </source>
</reference>
<dbReference type="GeneID" id="113401849"/>
<evidence type="ECO:0000256" key="1">
    <source>
        <dbReference type="ARBA" id="ARBA00007905"/>
    </source>
</evidence>
<accession>A0ABM4AYX5</accession>
<dbReference type="PANTHER" id="PTHR43827:SF3">
    <property type="entry name" value="NADP-DEPENDENT OXIDOREDUCTASE DOMAIN-CONTAINING PROTEIN"/>
    <property type="match status" value="1"/>
</dbReference>
<dbReference type="Pfam" id="PF00248">
    <property type="entry name" value="Aldo_ket_red"/>
    <property type="match status" value="1"/>
</dbReference>
<sequence length="298" mass="33988">MAKTVNYGDMNFALKNGINMPAVGLGTYRLNTQELMFQTIDYALASGYRLFDTAPDYGNEKFMRDAFKQLLPKYGLTRKELFITSKLSVHSKGGKFISKAFERSLENLGLDYIDMYLVHFPGPPNSDSRSTKNETLRAESWMAITKLYDESKVNAIGVSNFTLRHLMQLTEIMAIGPMVNQIEWHPYYYQLEMLQYCCDHNIRLQGYYSFGGLSHGHKALMEDPVVKKIAHIYQSTTAQVLLVWALQRGIAVIPKSTNLCHMQQNKNLNFRLAEKDLNALDALSINNRKYGWDPTGIA</sequence>
<gene>
    <name evidence="6" type="primary">LOC113401849</name>
</gene>
<dbReference type="Gene3D" id="3.20.20.100">
    <property type="entry name" value="NADP-dependent oxidoreductase domain"/>
    <property type="match status" value="1"/>
</dbReference>
<evidence type="ECO:0000256" key="3">
    <source>
        <dbReference type="ARBA" id="ARBA00023002"/>
    </source>
</evidence>
<evidence type="ECO:0000256" key="2">
    <source>
        <dbReference type="ARBA" id="ARBA00022857"/>
    </source>
</evidence>
<keyword evidence="3" id="KW-0560">Oxidoreductase</keyword>
<keyword evidence="2" id="KW-0521">NADP</keyword>
<organism evidence="5 6">
    <name type="scientific">Vanessa tameamea</name>
    <name type="common">Kamehameha butterfly</name>
    <dbReference type="NCBI Taxonomy" id="334116"/>
    <lineage>
        <taxon>Eukaryota</taxon>
        <taxon>Metazoa</taxon>
        <taxon>Ecdysozoa</taxon>
        <taxon>Arthropoda</taxon>
        <taxon>Hexapoda</taxon>
        <taxon>Insecta</taxon>
        <taxon>Pterygota</taxon>
        <taxon>Neoptera</taxon>
        <taxon>Endopterygota</taxon>
        <taxon>Lepidoptera</taxon>
        <taxon>Glossata</taxon>
        <taxon>Ditrysia</taxon>
        <taxon>Papilionoidea</taxon>
        <taxon>Nymphalidae</taxon>
        <taxon>Nymphalinae</taxon>
        <taxon>Vanessa</taxon>
    </lineage>
</organism>
<dbReference type="RefSeq" id="XP_064076492.1">
    <property type="nucleotide sequence ID" value="XM_064220422.1"/>
</dbReference>
<dbReference type="PRINTS" id="PR00069">
    <property type="entry name" value="ALDKETRDTASE"/>
</dbReference>
<dbReference type="Proteomes" id="UP001652626">
    <property type="component" value="Chromosome Z"/>
</dbReference>
<comment type="similarity">
    <text evidence="1">Belongs to the aldo/keto reductase family.</text>
</comment>
<dbReference type="PANTHER" id="PTHR43827">
    <property type="entry name" value="2,5-DIKETO-D-GLUCONIC ACID REDUCTASE"/>
    <property type="match status" value="1"/>
</dbReference>
<dbReference type="InterPro" id="IPR020471">
    <property type="entry name" value="AKR"/>
</dbReference>
<evidence type="ECO:0000313" key="6">
    <source>
        <dbReference type="RefSeq" id="XP_064076492.1"/>
    </source>
</evidence>
<dbReference type="PIRSF" id="PIRSF000097">
    <property type="entry name" value="AKR"/>
    <property type="match status" value="1"/>
</dbReference>